<dbReference type="RefSeq" id="WP_346093413.1">
    <property type="nucleotide sequence ID" value="NZ_BAAABY010000009.1"/>
</dbReference>
<evidence type="ECO:0000313" key="2">
    <source>
        <dbReference type="EMBL" id="GAA0448621.1"/>
    </source>
</evidence>
<dbReference type="InterPro" id="IPR036736">
    <property type="entry name" value="ACP-like_sf"/>
</dbReference>
<dbReference type="Pfam" id="PF00550">
    <property type="entry name" value="PP-binding"/>
    <property type="match status" value="1"/>
</dbReference>
<dbReference type="EMBL" id="BAAABY010000009">
    <property type="protein sequence ID" value="GAA0448621.1"/>
    <property type="molecule type" value="Genomic_DNA"/>
</dbReference>
<accession>A0ABP3JC98</accession>
<feature type="domain" description="Carrier" evidence="1">
    <location>
        <begin position="25"/>
        <end position="78"/>
    </location>
</feature>
<dbReference type="SUPFAM" id="SSF47336">
    <property type="entry name" value="ACP-like"/>
    <property type="match status" value="1"/>
</dbReference>
<sequence length="90" mass="10151">MKPLTHDEARTIMREEIFRIAPDADVDALPADAPFREVLELDSLDFLNLVEVLTERTGVRIDEEDYDFLRTLSGSADFLVARTADRAAAQ</sequence>
<dbReference type="Proteomes" id="UP001500909">
    <property type="component" value="Unassembled WGS sequence"/>
</dbReference>
<dbReference type="InterPro" id="IPR009081">
    <property type="entry name" value="PP-bd_ACP"/>
</dbReference>
<organism evidence="2 3">
    <name type="scientific">Streptomyces olivaceiscleroticus</name>
    <dbReference type="NCBI Taxonomy" id="68245"/>
    <lineage>
        <taxon>Bacteria</taxon>
        <taxon>Bacillati</taxon>
        <taxon>Actinomycetota</taxon>
        <taxon>Actinomycetes</taxon>
        <taxon>Kitasatosporales</taxon>
        <taxon>Streptomycetaceae</taxon>
        <taxon>Streptomyces</taxon>
    </lineage>
</organism>
<name>A0ABP3JC98_9ACTN</name>
<evidence type="ECO:0000313" key="3">
    <source>
        <dbReference type="Proteomes" id="UP001500909"/>
    </source>
</evidence>
<reference evidence="3" key="1">
    <citation type="journal article" date="2019" name="Int. J. Syst. Evol. Microbiol.">
        <title>The Global Catalogue of Microorganisms (GCM) 10K type strain sequencing project: providing services to taxonomists for standard genome sequencing and annotation.</title>
        <authorList>
            <consortium name="The Broad Institute Genomics Platform"/>
            <consortium name="The Broad Institute Genome Sequencing Center for Infectious Disease"/>
            <person name="Wu L."/>
            <person name="Ma J."/>
        </authorList>
    </citation>
    <scope>NUCLEOTIDE SEQUENCE [LARGE SCALE GENOMIC DNA]</scope>
    <source>
        <strain evidence="3">JCM 4805</strain>
    </source>
</reference>
<dbReference type="Gene3D" id="1.10.1200.10">
    <property type="entry name" value="ACP-like"/>
    <property type="match status" value="1"/>
</dbReference>
<proteinExistence type="predicted"/>
<gene>
    <name evidence="2" type="ORF">GCM10010361_10770</name>
</gene>
<evidence type="ECO:0000259" key="1">
    <source>
        <dbReference type="Pfam" id="PF00550"/>
    </source>
</evidence>
<keyword evidence="3" id="KW-1185">Reference proteome</keyword>
<comment type="caution">
    <text evidence="2">The sequence shown here is derived from an EMBL/GenBank/DDBJ whole genome shotgun (WGS) entry which is preliminary data.</text>
</comment>
<protein>
    <recommendedName>
        <fullName evidence="1">Carrier domain-containing protein</fullName>
    </recommendedName>
</protein>